<gene>
    <name evidence="1" type="ORF">LOK49_LG12G00739</name>
</gene>
<comment type="caution">
    <text evidence="1">The sequence shown here is derived from an EMBL/GenBank/DDBJ whole genome shotgun (WGS) entry which is preliminary data.</text>
</comment>
<keyword evidence="2" id="KW-1185">Reference proteome</keyword>
<dbReference type="Proteomes" id="UP001060215">
    <property type="component" value="Chromosome 13"/>
</dbReference>
<protein>
    <submittedName>
        <fullName evidence="1">Uncharacterized protein</fullName>
    </submittedName>
</protein>
<sequence>MRSLLLTKNGDSSGGDASDVIRSTEENQKLTAEKETEVQEARAALYSKLEIIGNLVHDSVPVDNGAGGRRFYLKGDGVCLNQALINFVHQFEKVELFCLTSPNGNDSWDMHEGMITNSEEFYRMLKLSYQIVAIVSGALNDAAAKKYDLGGWFPASSTYREFSNEQAKQVVHLLNSTLTAAERTMCCILENYQREDGVEIPEVLRERLQAQALRDLKNQIIGNRTKKLSFIKLGAVPFVVSILSSAADEAAVDPSSSFLVQSAAAIGSFACGLDAGVEAVLDAGAFPHLFSLLSHPNDKVVDAGARSLKMIYHSKLAPKYDFLQVKNMEFLLSLLNSENENVTGLGASIITHSCETSIEQSTLTDAGVLKKLVSLLGGSLCQVHGGLESLATIIKGNPEVISELFGPESGRGLSAVTELTKDRYPRTRLLACMCLIAINNTSPCYLQVVGTKTKLMFILLELLDDPGEVGDEAAFALSSLISEKEDLQKLAFEANVVDKLCNHLQKGSLQAKRIQGILLALADLCSQLESCRSRFLSLQVLNLVTDALTHDSAVVRAAACICLKSVSRSVKNLSAGNFMNEVIVIPMVQLLHDSSTSVQVAALGALSNIVVDFTTHKSVFIQHGGVKQLVELSKSMDSAIRVNAVWALRNLLFLTDNRCKEGIFLELTAMTLTSLINVMYASGNEFHKEAVMDQLFPQIGDNIQSIMMKLLQSNDSRLRTACVWTVVNLTFPSSPGAHSRVAKLQNACITSQLKNMVNDPCLDVKLRVRTALGQCMTFGDVALPLVASTTRRNALLSLFSIQSSGELALACLADENEIFESEISYLCSHSWTTTYELSRYGDVGDGREMGPKRQRVIDQSSSFYGTSPGSSFMYNPPPYSYIGHLLFLLSHQVDFHLIARTDIARNIGRRYVEVFRSTRQEYYKAIANEVSDSRGGSPHRSAPRAKSSDDAKESAEHTGVLRLRGLPFSAGKDDISDFFKDYVLSEDSIHIAANSEGRATGEAFVEFASAEDSKAAMAKDRMTLGNRYIELFPSSHEELDAAASRGSAFVSFFSITITTTKFVSTFLIKKVEVVPSSSDKMVEFFGKCLVSRLGKHRENFMLDVEAMKSKDDILDFFKDFMLSEDAIHLICNPEGRPTGEAFVDFASAEASKAAAMAKDRKTLGSRYIELFPSSAEELNEAVSRGR</sequence>
<evidence type="ECO:0000313" key="1">
    <source>
        <dbReference type="EMBL" id="KAI7991016.1"/>
    </source>
</evidence>
<organism evidence="1 2">
    <name type="scientific">Camellia lanceoleosa</name>
    <dbReference type="NCBI Taxonomy" id="1840588"/>
    <lineage>
        <taxon>Eukaryota</taxon>
        <taxon>Viridiplantae</taxon>
        <taxon>Streptophyta</taxon>
        <taxon>Embryophyta</taxon>
        <taxon>Tracheophyta</taxon>
        <taxon>Spermatophyta</taxon>
        <taxon>Magnoliopsida</taxon>
        <taxon>eudicotyledons</taxon>
        <taxon>Gunneridae</taxon>
        <taxon>Pentapetalae</taxon>
        <taxon>asterids</taxon>
        <taxon>Ericales</taxon>
        <taxon>Theaceae</taxon>
        <taxon>Camellia</taxon>
    </lineage>
</organism>
<reference evidence="1 2" key="1">
    <citation type="journal article" date="2022" name="Plant J.">
        <title>Chromosome-level genome of Camellia lanceoleosa provides a valuable resource for understanding genome evolution and self-incompatibility.</title>
        <authorList>
            <person name="Gong W."/>
            <person name="Xiao S."/>
            <person name="Wang L."/>
            <person name="Liao Z."/>
            <person name="Chang Y."/>
            <person name="Mo W."/>
            <person name="Hu G."/>
            <person name="Li W."/>
            <person name="Zhao G."/>
            <person name="Zhu H."/>
            <person name="Hu X."/>
            <person name="Ji K."/>
            <person name="Xiang X."/>
            <person name="Song Q."/>
            <person name="Yuan D."/>
            <person name="Jin S."/>
            <person name="Zhang L."/>
        </authorList>
    </citation>
    <scope>NUCLEOTIDE SEQUENCE [LARGE SCALE GENOMIC DNA]</scope>
    <source>
        <strain evidence="1">SQ_2022a</strain>
    </source>
</reference>
<accession>A0ACC0FQH6</accession>
<proteinExistence type="predicted"/>
<name>A0ACC0FQH6_9ERIC</name>
<dbReference type="EMBL" id="CM045770">
    <property type="protein sequence ID" value="KAI7991016.1"/>
    <property type="molecule type" value="Genomic_DNA"/>
</dbReference>
<evidence type="ECO:0000313" key="2">
    <source>
        <dbReference type="Proteomes" id="UP001060215"/>
    </source>
</evidence>